<evidence type="ECO:0000313" key="18">
    <source>
        <dbReference type="Proteomes" id="UP000260642"/>
    </source>
</evidence>
<feature type="domain" description="PIN" evidence="1">
    <location>
        <begin position="2"/>
        <end position="117"/>
    </location>
</feature>
<dbReference type="Proteomes" id="UP001193756">
    <property type="component" value="Unassembled WGS sequence"/>
</dbReference>
<dbReference type="Proteomes" id="UP000283501">
    <property type="component" value="Unassembled WGS sequence"/>
</dbReference>
<dbReference type="EMBL" id="QSJS01000007">
    <property type="protein sequence ID" value="RHD95115.1"/>
    <property type="molecule type" value="Genomic_DNA"/>
</dbReference>
<dbReference type="Proteomes" id="UP000095384">
    <property type="component" value="Unassembled WGS sequence"/>
</dbReference>
<evidence type="ECO:0000313" key="10">
    <source>
        <dbReference type="EMBL" id="RGI66760.1"/>
    </source>
</evidence>
<dbReference type="InterPro" id="IPR029060">
    <property type="entry name" value="PIN-like_dom_sf"/>
</dbReference>
<dbReference type="EMBL" id="QSOB01000016">
    <property type="protein sequence ID" value="RGI66760.1"/>
    <property type="molecule type" value="Genomic_DNA"/>
</dbReference>
<dbReference type="Pfam" id="PF13470">
    <property type="entry name" value="PIN_3"/>
    <property type="match status" value="1"/>
</dbReference>
<evidence type="ECO:0000313" key="20">
    <source>
        <dbReference type="Proteomes" id="UP000283501"/>
    </source>
</evidence>
<dbReference type="EMBL" id="CYYW01000009">
    <property type="protein sequence ID" value="CUO10459.1"/>
    <property type="molecule type" value="Genomic_DNA"/>
</dbReference>
<reference evidence="7" key="8">
    <citation type="submission" date="2023-01" db="EMBL/GenBank/DDBJ databases">
        <title>Human gut microbiome strain richness.</title>
        <authorList>
            <person name="Chen-Liaw A."/>
        </authorList>
    </citation>
    <scope>NUCLEOTIDE SEQUENCE</scope>
    <source>
        <strain evidence="7">1001283st1_D2_1001283B150209_150212</strain>
    </source>
</reference>
<dbReference type="EMBL" id="JAJFBX010000013">
    <property type="protein sequence ID" value="MCC2747440.1"/>
    <property type="molecule type" value="Genomic_DNA"/>
</dbReference>
<reference evidence="16 17" key="1">
    <citation type="submission" date="2015-09" db="EMBL/GenBank/DDBJ databases">
        <authorList>
            <consortium name="Pathogen Informatics"/>
        </authorList>
    </citation>
    <scope>NUCLEOTIDE SEQUENCE [LARGE SCALE GENOMIC DNA]</scope>
    <source>
        <strain evidence="2 16">2789STDY5608860</strain>
        <strain evidence="3 17">2789STDY5834884</strain>
    </source>
</reference>
<reference evidence="6" key="7">
    <citation type="submission" date="2021-10" db="EMBL/GenBank/DDBJ databases">
        <title>Collection of gut derived symbiotic bacterial strains cultured from healthy donors.</title>
        <authorList>
            <person name="Lin H."/>
            <person name="Littmann E."/>
            <person name="Claire K."/>
            <person name="Pamer E."/>
        </authorList>
    </citation>
    <scope>NUCLEOTIDE SEQUENCE</scope>
    <source>
        <strain evidence="6">MSK.22.92</strain>
    </source>
</reference>
<evidence type="ECO:0000259" key="1">
    <source>
        <dbReference type="Pfam" id="PF13470"/>
    </source>
</evidence>
<dbReference type="SMR" id="A0A174JD99"/>
<evidence type="ECO:0000313" key="8">
    <source>
        <dbReference type="EMBL" id="MSC60570.1"/>
    </source>
</evidence>
<sequence>MRILADTNVIIDALTSREPWNKSAEEIFLMAANHTIEMYITASSATDIYYLIRKHLHNIEAAKMIMGKLYSLTGILEVTADDCMDALASAISDYEDAVVEKVASRKDMDYIVTRNIKDYQAGGTKIILPDDFVKLVEEE</sequence>
<evidence type="ECO:0000313" key="4">
    <source>
        <dbReference type="EMBL" id="MCB6939907.1"/>
    </source>
</evidence>
<evidence type="ECO:0000313" key="12">
    <source>
        <dbReference type="EMBL" id="RGT81149.1"/>
    </source>
</evidence>
<reference evidence="8 24" key="3">
    <citation type="journal article" date="2019" name="Nat. Med.">
        <title>A library of human gut bacterial isolates paired with longitudinal multiomics data enables mechanistic microbiome research.</title>
        <authorList>
            <person name="Poyet M."/>
            <person name="Groussin M."/>
            <person name="Gibbons S.M."/>
            <person name="Avila-Pacheco J."/>
            <person name="Jiang X."/>
            <person name="Kearney S.M."/>
            <person name="Perrotta A.R."/>
            <person name="Berdy B."/>
            <person name="Zhao S."/>
            <person name="Lieberman T.D."/>
            <person name="Swanson P.K."/>
            <person name="Smith M."/>
            <person name="Roesemann S."/>
            <person name="Alexander J.E."/>
            <person name="Rich S.A."/>
            <person name="Livny J."/>
            <person name="Vlamakis H."/>
            <person name="Clish C."/>
            <person name="Bullock K."/>
            <person name="Deik A."/>
            <person name="Scott J."/>
            <person name="Pierce K.A."/>
            <person name="Xavier R.J."/>
            <person name="Alm E.J."/>
        </authorList>
    </citation>
    <scope>NUCLEOTIDE SEQUENCE [LARGE SCALE GENOMIC DNA]</scope>
    <source>
        <strain evidence="8 24">BIOML-A11</strain>
    </source>
</reference>
<evidence type="ECO:0000313" key="16">
    <source>
        <dbReference type="Proteomes" id="UP000095384"/>
    </source>
</evidence>
<evidence type="ECO:0000313" key="24">
    <source>
        <dbReference type="Proteomes" id="UP000479563"/>
    </source>
</evidence>
<protein>
    <submittedName>
        <fullName evidence="4">PIN domain-containing protein</fullName>
    </submittedName>
    <submittedName>
        <fullName evidence="3">Predicted nucleic acid-binding protein, contains PIN domain</fullName>
    </submittedName>
</protein>
<dbReference type="EMBL" id="WKQP01000014">
    <property type="protein sequence ID" value="MSC60570.1"/>
    <property type="molecule type" value="Genomic_DNA"/>
</dbReference>
<evidence type="ECO:0000313" key="17">
    <source>
        <dbReference type="Proteomes" id="UP000095602"/>
    </source>
</evidence>
<organism evidence="3 17">
    <name type="scientific">Agathobacter rectalis</name>
    <dbReference type="NCBI Taxonomy" id="39491"/>
    <lineage>
        <taxon>Bacteria</taxon>
        <taxon>Bacillati</taxon>
        <taxon>Bacillota</taxon>
        <taxon>Clostridia</taxon>
        <taxon>Lachnospirales</taxon>
        <taxon>Lachnospiraceae</taxon>
        <taxon>Agathobacter</taxon>
    </lineage>
</organism>
<dbReference type="EMBL" id="CZAJ01000011">
    <property type="protein sequence ID" value="CUO96591.1"/>
    <property type="molecule type" value="Genomic_DNA"/>
</dbReference>
<dbReference type="Proteomes" id="UP000260970">
    <property type="component" value="Unassembled WGS sequence"/>
</dbReference>
<proteinExistence type="predicted"/>
<evidence type="ECO:0000313" key="2">
    <source>
        <dbReference type="EMBL" id="CUO10459.1"/>
    </source>
</evidence>
<dbReference type="Proteomes" id="UP000095602">
    <property type="component" value="Unassembled WGS sequence"/>
</dbReference>
<dbReference type="Proteomes" id="UP001197741">
    <property type="component" value="Unassembled WGS sequence"/>
</dbReference>
<gene>
    <name evidence="15" type="ORF">DW703_08625</name>
    <name evidence="14" type="ORF">DW775_07440</name>
    <name evidence="13" type="ORF">DW912_05265</name>
    <name evidence="12" type="ORF">DWX06_08590</name>
    <name evidence="11" type="ORF">DXB72_04350</name>
    <name evidence="10" type="ORF">DXD95_11415</name>
    <name evidence="2" type="ORF">ERS852417_01601</name>
    <name evidence="3" type="ORF">ERS852497_01431</name>
    <name evidence="9" type="ORF">G4312_08690</name>
    <name evidence="8" type="ORF">GKE07_10260</name>
    <name evidence="4" type="ORF">LIZ56_16150</name>
    <name evidence="5" type="ORF">LIZ82_15940</name>
    <name evidence="6" type="ORF">LK487_10455</name>
    <name evidence="7" type="ORF">PNE45_13170</name>
</gene>
<dbReference type="Proteomes" id="UP001212823">
    <property type="component" value="Unassembled WGS sequence"/>
</dbReference>
<evidence type="ECO:0000313" key="13">
    <source>
        <dbReference type="EMBL" id="RHA93077.1"/>
    </source>
</evidence>
<evidence type="ECO:0000313" key="7">
    <source>
        <dbReference type="EMBL" id="MDB8018974.1"/>
    </source>
</evidence>
<dbReference type="Proteomes" id="UP000479563">
    <property type="component" value="Unassembled WGS sequence"/>
</dbReference>
<dbReference type="EMBL" id="JAQLYE010000028">
    <property type="protein sequence ID" value="MDB8018974.1"/>
    <property type="molecule type" value="Genomic_DNA"/>
</dbReference>
<reference evidence="9" key="5">
    <citation type="submission" date="2020-02" db="EMBL/GenBank/DDBJ databases">
        <authorList>
            <person name="Littmann E."/>
            <person name="Sorbara M."/>
        </authorList>
    </citation>
    <scope>NUCLEOTIDE SEQUENCE</scope>
    <source>
        <strain evidence="9">MSK.16.45</strain>
    </source>
</reference>
<dbReference type="AlphaFoldDB" id="A0A174JD99"/>
<evidence type="ECO:0000313" key="9">
    <source>
        <dbReference type="EMBL" id="NSC77355.1"/>
    </source>
</evidence>
<dbReference type="InterPro" id="IPR002716">
    <property type="entry name" value="PIN_dom"/>
</dbReference>
<evidence type="ECO:0000313" key="11">
    <source>
        <dbReference type="EMBL" id="RGN24998.1"/>
    </source>
</evidence>
<dbReference type="Gene3D" id="3.40.50.1010">
    <property type="entry name" value="5'-nuclease"/>
    <property type="match status" value="1"/>
</dbReference>
<evidence type="ECO:0000313" key="5">
    <source>
        <dbReference type="EMBL" id="MCB6962362.1"/>
    </source>
</evidence>
<evidence type="ECO:0000313" key="14">
    <source>
        <dbReference type="EMBL" id="RHD95115.1"/>
    </source>
</evidence>
<dbReference type="EMBL" id="QSKY01000011">
    <property type="protein sequence ID" value="RHF03820.1"/>
    <property type="molecule type" value="Genomic_DNA"/>
</dbReference>
<dbReference type="EMBL" id="JAJCJK010000099">
    <property type="protein sequence ID" value="MCB6939907.1"/>
    <property type="molecule type" value="Genomic_DNA"/>
</dbReference>
<reference evidence="18 19" key="2">
    <citation type="submission" date="2018-08" db="EMBL/GenBank/DDBJ databases">
        <title>A genome reference for cultivated species of the human gut microbiota.</title>
        <authorList>
            <person name="Zou Y."/>
            <person name="Xue W."/>
            <person name="Luo G."/>
        </authorList>
    </citation>
    <scope>NUCLEOTIDE SEQUENCE [LARGE SCALE GENOMIC DNA]</scope>
    <source>
        <strain evidence="12 21">AF18-16LB</strain>
        <strain evidence="15 20">AM26-2LB</strain>
        <strain evidence="14 22">AM30-13AC</strain>
        <strain evidence="13 23">AM42-17AT</strain>
        <strain evidence="11 19">OM05-6AA</strain>
        <strain evidence="10 18">TM10-3</strain>
    </source>
</reference>
<dbReference type="Proteomes" id="UP000284296">
    <property type="component" value="Unassembled WGS sequence"/>
</dbReference>
<dbReference type="EMBL" id="QRXG01000012">
    <property type="protein sequence ID" value="RGT81149.1"/>
    <property type="molecule type" value="Genomic_DNA"/>
</dbReference>
<dbReference type="Proteomes" id="UP001197684">
    <property type="component" value="Unassembled WGS sequence"/>
</dbReference>
<evidence type="ECO:0000313" key="21">
    <source>
        <dbReference type="Proteomes" id="UP000284296"/>
    </source>
</evidence>
<evidence type="ECO:0000313" key="22">
    <source>
        <dbReference type="Proteomes" id="UP000284835"/>
    </source>
</evidence>
<dbReference type="GeneID" id="86987132"/>
<dbReference type="EMBL" id="JAJCJQ010000051">
    <property type="protein sequence ID" value="MCB6962362.1"/>
    <property type="molecule type" value="Genomic_DNA"/>
</dbReference>
<reference evidence="4" key="6">
    <citation type="submission" date="2021-10" db="EMBL/GenBank/DDBJ databases">
        <title>Collection of gut derived symbiotic bacterial strains cultured from healthy donors.</title>
        <authorList>
            <person name="Lin H."/>
            <person name="Littmann E."/>
            <person name="Kohout C."/>
            <person name="Pamer E.G."/>
        </authorList>
    </citation>
    <scope>NUCLEOTIDE SEQUENCE</scope>
    <source>
        <strain evidence="5">DFI.7.28A</strain>
        <strain evidence="4">DFI.9.42</strain>
    </source>
</reference>
<evidence type="ECO:0000313" key="3">
    <source>
        <dbReference type="EMBL" id="CUO96591.1"/>
    </source>
</evidence>
<evidence type="ECO:0000313" key="6">
    <source>
        <dbReference type="EMBL" id="MCC2747440.1"/>
    </source>
</evidence>
<evidence type="ECO:0000313" key="23">
    <source>
        <dbReference type="Proteomes" id="UP000286220"/>
    </source>
</evidence>
<accession>A0A174JD99</accession>
<dbReference type="EMBL" id="QSUG01000003">
    <property type="protein sequence ID" value="RGN24998.1"/>
    <property type="molecule type" value="Genomic_DNA"/>
</dbReference>
<dbReference type="EMBL" id="JAAIMP010000010">
    <property type="protein sequence ID" value="NSC77355.1"/>
    <property type="molecule type" value="Genomic_DNA"/>
</dbReference>
<dbReference type="Proteomes" id="UP000284835">
    <property type="component" value="Unassembled WGS sequence"/>
</dbReference>
<dbReference type="EMBL" id="QSFZ01000004">
    <property type="protein sequence ID" value="RHA93077.1"/>
    <property type="molecule type" value="Genomic_DNA"/>
</dbReference>
<dbReference type="Proteomes" id="UP001197847">
    <property type="component" value="Unassembled WGS sequence"/>
</dbReference>
<dbReference type="Proteomes" id="UP000260642">
    <property type="component" value="Unassembled WGS sequence"/>
</dbReference>
<dbReference type="OMA" id="YENADIP"/>
<dbReference type="RefSeq" id="WP_012741128.1">
    <property type="nucleotide sequence ID" value="NZ_AP031452.1"/>
</dbReference>
<evidence type="ECO:0000313" key="15">
    <source>
        <dbReference type="EMBL" id="RHF03820.1"/>
    </source>
</evidence>
<name>A0A174JD99_9FIRM</name>
<evidence type="ECO:0000313" key="19">
    <source>
        <dbReference type="Proteomes" id="UP000260970"/>
    </source>
</evidence>
<dbReference type="SUPFAM" id="SSF88723">
    <property type="entry name" value="PIN domain-like"/>
    <property type="match status" value="1"/>
</dbReference>
<dbReference type="Proteomes" id="UP000286220">
    <property type="component" value="Unassembled WGS sequence"/>
</dbReference>
<reference evidence="9" key="4">
    <citation type="journal article" date="2020" name="Cell Host Microbe">
        <title>Functional and Genomic Variation between Human-Derived Isolates of Lachnospiraceae Reveals Inter- and Intra-Species Diversity.</title>
        <authorList>
            <person name="Sorbara M.T."/>
            <person name="Littmann E.R."/>
            <person name="Fontana E."/>
            <person name="Moody T.U."/>
            <person name="Kohout C.E."/>
            <person name="Gjonbalaj M."/>
            <person name="Eaton V."/>
            <person name="Seok R."/>
            <person name="Leiner I.M."/>
            <person name="Pamer E.G."/>
        </authorList>
    </citation>
    <scope>NUCLEOTIDE SEQUENCE</scope>
    <source>
        <strain evidence="9">MSK.16.45</strain>
    </source>
</reference>